<dbReference type="PANTHER" id="PTHR10353">
    <property type="entry name" value="GLYCOSYL HYDROLASE"/>
    <property type="match status" value="1"/>
</dbReference>
<comment type="similarity">
    <text evidence="1 5">Belongs to the glycosyl hydrolase 1 family.</text>
</comment>
<dbReference type="EMBL" id="GHES01015225">
    <property type="protein sequence ID" value="MPA45784.1"/>
    <property type="molecule type" value="Transcribed_RNA"/>
</dbReference>
<evidence type="ECO:0000256" key="4">
    <source>
        <dbReference type="PROSITE-ProRule" id="PRU10055"/>
    </source>
</evidence>
<dbReference type="PANTHER" id="PTHR10353:SF318">
    <property type="entry name" value="BETA-GLUCOSIDASE 31-RELATED"/>
    <property type="match status" value="1"/>
</dbReference>
<evidence type="ECO:0000256" key="5">
    <source>
        <dbReference type="RuleBase" id="RU003690"/>
    </source>
</evidence>
<protein>
    <recommendedName>
        <fullName evidence="10">Beta-glucosidase 12-like</fullName>
    </recommendedName>
</protein>
<dbReference type="SUPFAM" id="SSF51445">
    <property type="entry name" value="(Trans)glycosidases"/>
    <property type="match status" value="1"/>
</dbReference>
<dbReference type="FunFam" id="3.20.20.80:FF:000020">
    <property type="entry name" value="Beta-glucosidase 12"/>
    <property type="match status" value="1"/>
</dbReference>
<keyword evidence="2 6" id="KW-0378">Hydrolase</keyword>
<dbReference type="GO" id="GO:0008422">
    <property type="term" value="F:beta-glucosidase activity"/>
    <property type="evidence" value="ECO:0007669"/>
    <property type="project" value="TreeGrafter"/>
</dbReference>
<evidence type="ECO:0008006" key="10">
    <source>
        <dbReference type="Google" id="ProtNLM"/>
    </source>
</evidence>
<gene>
    <name evidence="8" type="ORF">Din_015223</name>
    <name evidence="9" type="ORF">Din_015225</name>
</gene>
<evidence type="ECO:0000256" key="1">
    <source>
        <dbReference type="ARBA" id="ARBA00010838"/>
    </source>
</evidence>
<evidence type="ECO:0000256" key="7">
    <source>
        <dbReference type="SAM" id="SignalP"/>
    </source>
</evidence>
<organism evidence="9">
    <name type="scientific">Davidia involucrata</name>
    <name type="common">Dove tree</name>
    <dbReference type="NCBI Taxonomy" id="16924"/>
    <lineage>
        <taxon>Eukaryota</taxon>
        <taxon>Viridiplantae</taxon>
        <taxon>Streptophyta</taxon>
        <taxon>Embryophyta</taxon>
        <taxon>Tracheophyta</taxon>
        <taxon>Spermatophyta</taxon>
        <taxon>Magnoliopsida</taxon>
        <taxon>eudicotyledons</taxon>
        <taxon>Gunneridae</taxon>
        <taxon>Pentapetalae</taxon>
        <taxon>asterids</taxon>
        <taxon>Cornales</taxon>
        <taxon>Nyssaceae</taxon>
        <taxon>Davidia</taxon>
    </lineage>
</organism>
<evidence type="ECO:0000256" key="3">
    <source>
        <dbReference type="ARBA" id="ARBA00023295"/>
    </source>
</evidence>
<dbReference type="InterPro" id="IPR001360">
    <property type="entry name" value="Glyco_hydro_1"/>
</dbReference>
<dbReference type="AlphaFoldDB" id="A0A5B6ZP18"/>
<dbReference type="EMBL" id="GHES01015223">
    <property type="protein sequence ID" value="MPA45782.1"/>
    <property type="molecule type" value="Transcribed_RNA"/>
</dbReference>
<feature type="signal peptide" evidence="7">
    <location>
        <begin position="1"/>
        <end position="26"/>
    </location>
</feature>
<dbReference type="GO" id="GO:0005975">
    <property type="term" value="P:carbohydrate metabolic process"/>
    <property type="evidence" value="ECO:0007669"/>
    <property type="project" value="InterPro"/>
</dbReference>
<dbReference type="PROSITE" id="PS00653">
    <property type="entry name" value="GLYCOSYL_HYDROL_F1_2"/>
    <property type="match status" value="1"/>
</dbReference>
<evidence type="ECO:0000256" key="6">
    <source>
        <dbReference type="RuleBase" id="RU004468"/>
    </source>
</evidence>
<proteinExistence type="inferred from homology"/>
<feature type="active site" description="Nucleophile" evidence="4">
    <location>
        <position position="416"/>
    </location>
</feature>
<accession>A0A5B6ZP18</accession>
<name>A0A5B6ZP18_DAVIN</name>
<keyword evidence="7" id="KW-0732">Signal</keyword>
<dbReference type="PRINTS" id="PR00131">
    <property type="entry name" value="GLHYDRLASE1"/>
</dbReference>
<keyword evidence="3 6" id="KW-0326">Glycosidase</keyword>
<dbReference type="InterPro" id="IPR017853">
    <property type="entry name" value="GH"/>
</dbReference>
<reference evidence="9" key="1">
    <citation type="submission" date="2019-08" db="EMBL/GenBank/DDBJ databases">
        <title>Reference gene set and small RNA set construction with multiple tissues from Davidia involucrata Baill.</title>
        <authorList>
            <person name="Yang H."/>
            <person name="Zhou C."/>
            <person name="Li G."/>
            <person name="Wang J."/>
            <person name="Gao P."/>
            <person name="Wang M."/>
            <person name="Wang R."/>
            <person name="Zhao Y."/>
        </authorList>
    </citation>
    <scope>NUCLEOTIDE SEQUENCE</scope>
    <source>
        <tissue evidence="9">Mixed with DoveR01_LX</tissue>
    </source>
</reference>
<evidence type="ECO:0000313" key="9">
    <source>
        <dbReference type="EMBL" id="MPA45784.1"/>
    </source>
</evidence>
<dbReference type="Pfam" id="PF00232">
    <property type="entry name" value="Glyco_hydro_1"/>
    <property type="match status" value="1"/>
</dbReference>
<evidence type="ECO:0000256" key="2">
    <source>
        <dbReference type="ARBA" id="ARBA00022801"/>
    </source>
</evidence>
<evidence type="ECO:0000313" key="8">
    <source>
        <dbReference type="EMBL" id="MPA45782.1"/>
    </source>
</evidence>
<dbReference type="PROSITE" id="PS00572">
    <property type="entry name" value="GLYCOSYL_HYDROL_F1_1"/>
    <property type="match status" value="1"/>
</dbReference>
<dbReference type="InterPro" id="IPR033132">
    <property type="entry name" value="GH_1_N_CS"/>
</dbReference>
<feature type="chain" id="PRO_5036138460" description="Beta-glucosidase 12-like" evidence="7">
    <location>
        <begin position="27"/>
        <end position="508"/>
    </location>
</feature>
<dbReference type="InterPro" id="IPR018120">
    <property type="entry name" value="Glyco_hydro_1_AS"/>
</dbReference>
<sequence>MAIQSSLLLGLLVLVNSLAWTELAAASGVSPLFNRSSFPAGFVFGASSAAYQYEGAVKAGGKGPSIWDNFTHTYPDKILNRSNGDIADDFYHRYKEDVQLMKFIGLDAFRFSISWPRILPRGKLSEGVNKEGVAFYNNLINELLSHGIQPYVTIFHWDLPQALHDEYGGFLSSRVVDDFRDFAEVCFKEFGDRVKHWITMNEPWIFTTGGYDSGTSAPGRCSAWLNNDCPAGNSGTEPYVVGHNLLLCHSATIKLYREKYQASQKGKIGITLVSHWFVPYSNSKPDLQAAQRALDFMYGWFIHPLVYGEYPRIMRVLVGNRLPKFTVEQAALLKGSFDFIGINYYTSNFAANLRFANKINVSATADSLANTTTYRNGVPIGDPTGVSTFFVYPQGLKQLLLYTKEKYNNPPIYITENGIGDADNTTAKEGVKDLQRLNFYHRHLLAVKQAIKEGANVKGYFPWSFLDTFEWGSGYTLRFGLNYVDFKNGLKRYPKYSAFWFKKFLRKQ</sequence>
<dbReference type="Gene3D" id="3.20.20.80">
    <property type="entry name" value="Glycosidases"/>
    <property type="match status" value="1"/>
</dbReference>